<keyword evidence="3 14" id="KW-0285">Flavoprotein</keyword>
<dbReference type="UniPathway" id="UPA00277">
    <property type="reaction ID" value="UER00407"/>
</dbReference>
<name>A0A0V8QB91_9FIRM</name>
<dbReference type="NCBIfam" id="NF004160">
    <property type="entry name" value="PRK05627.1-3"/>
    <property type="match status" value="1"/>
</dbReference>
<evidence type="ECO:0000256" key="6">
    <source>
        <dbReference type="ARBA" id="ARBA00022695"/>
    </source>
</evidence>
<dbReference type="EC" id="2.7.1.26" evidence="14"/>
<evidence type="ECO:0000256" key="4">
    <source>
        <dbReference type="ARBA" id="ARBA00022643"/>
    </source>
</evidence>
<dbReference type="NCBIfam" id="NF004162">
    <property type="entry name" value="PRK05627.1-5"/>
    <property type="match status" value="1"/>
</dbReference>
<dbReference type="CDD" id="cd02064">
    <property type="entry name" value="FAD_synthetase_N"/>
    <property type="match status" value="1"/>
</dbReference>
<dbReference type="SUPFAM" id="SSF52374">
    <property type="entry name" value="Nucleotidylyl transferase"/>
    <property type="match status" value="1"/>
</dbReference>
<reference evidence="16 17" key="1">
    <citation type="submission" date="2015-11" db="EMBL/GenBank/DDBJ databases">
        <title>Butyribacter intestini gen. nov., sp. nov., a butyric acid-producing bacterium of the family Lachnospiraceae isolated from the human faeces.</title>
        <authorList>
            <person name="Zou Y."/>
            <person name="Xue W."/>
            <person name="Luo G."/>
            <person name="Lv M."/>
        </authorList>
    </citation>
    <scope>NUCLEOTIDE SEQUENCE [LARGE SCALE GENOMIC DNA]</scope>
    <source>
        <strain evidence="16 17">ACET-33324</strain>
    </source>
</reference>
<keyword evidence="6 14" id="KW-0548">Nucleotidyltransferase</keyword>
<dbReference type="PIRSF" id="PIRSF004491">
    <property type="entry name" value="FAD_Synth"/>
    <property type="match status" value="1"/>
</dbReference>
<dbReference type="EC" id="2.7.7.2" evidence="14"/>
<keyword evidence="4 14" id="KW-0288">FMN</keyword>
<evidence type="ECO:0000313" key="17">
    <source>
        <dbReference type="Proteomes" id="UP000054874"/>
    </source>
</evidence>
<dbReference type="Pfam" id="PF01687">
    <property type="entry name" value="Flavokinase"/>
    <property type="match status" value="1"/>
</dbReference>
<dbReference type="UniPathway" id="UPA00276">
    <property type="reaction ID" value="UER00406"/>
</dbReference>
<evidence type="ECO:0000256" key="1">
    <source>
        <dbReference type="ARBA" id="ARBA00004726"/>
    </source>
</evidence>
<comment type="similarity">
    <text evidence="14">Belongs to the ribF family.</text>
</comment>
<dbReference type="FunFam" id="3.40.50.620:FF:000021">
    <property type="entry name" value="Riboflavin biosynthesis protein"/>
    <property type="match status" value="1"/>
</dbReference>
<comment type="catalytic activity">
    <reaction evidence="13 14">
        <text>FMN + ATP + H(+) = FAD + diphosphate</text>
        <dbReference type="Rhea" id="RHEA:17237"/>
        <dbReference type="ChEBI" id="CHEBI:15378"/>
        <dbReference type="ChEBI" id="CHEBI:30616"/>
        <dbReference type="ChEBI" id="CHEBI:33019"/>
        <dbReference type="ChEBI" id="CHEBI:57692"/>
        <dbReference type="ChEBI" id="CHEBI:58210"/>
        <dbReference type="EC" id="2.7.7.2"/>
    </reaction>
</comment>
<evidence type="ECO:0000256" key="7">
    <source>
        <dbReference type="ARBA" id="ARBA00022741"/>
    </source>
</evidence>
<gene>
    <name evidence="16" type="ORF">ASU35_04395</name>
</gene>
<dbReference type="InterPro" id="IPR015864">
    <property type="entry name" value="FAD_synthase"/>
</dbReference>
<evidence type="ECO:0000256" key="8">
    <source>
        <dbReference type="ARBA" id="ARBA00022777"/>
    </source>
</evidence>
<keyword evidence="8 14" id="KW-0418">Kinase</keyword>
<dbReference type="RefSeq" id="WP_058354147.1">
    <property type="nucleotide sequence ID" value="NZ_CABMMD010000208.1"/>
</dbReference>
<dbReference type="AlphaFoldDB" id="A0A0V8QB91"/>
<comment type="catalytic activity">
    <reaction evidence="12 14">
        <text>riboflavin + ATP = FMN + ADP + H(+)</text>
        <dbReference type="Rhea" id="RHEA:14357"/>
        <dbReference type="ChEBI" id="CHEBI:15378"/>
        <dbReference type="ChEBI" id="CHEBI:30616"/>
        <dbReference type="ChEBI" id="CHEBI:57986"/>
        <dbReference type="ChEBI" id="CHEBI:58210"/>
        <dbReference type="ChEBI" id="CHEBI:456216"/>
        <dbReference type="EC" id="2.7.1.26"/>
    </reaction>
</comment>
<dbReference type="GO" id="GO:0003919">
    <property type="term" value="F:FMN adenylyltransferase activity"/>
    <property type="evidence" value="ECO:0007669"/>
    <property type="project" value="UniProtKB-UniRule"/>
</dbReference>
<keyword evidence="5 14" id="KW-0808">Transferase</keyword>
<dbReference type="Gene3D" id="3.40.50.620">
    <property type="entry name" value="HUPs"/>
    <property type="match status" value="1"/>
</dbReference>
<keyword evidence="7 14" id="KW-0547">Nucleotide-binding</keyword>
<evidence type="ECO:0000256" key="11">
    <source>
        <dbReference type="ARBA" id="ARBA00023268"/>
    </source>
</evidence>
<evidence type="ECO:0000256" key="3">
    <source>
        <dbReference type="ARBA" id="ARBA00022630"/>
    </source>
</evidence>
<keyword evidence="17" id="KW-1185">Reference proteome</keyword>
<evidence type="ECO:0000259" key="15">
    <source>
        <dbReference type="SMART" id="SM00904"/>
    </source>
</evidence>
<dbReference type="InterPro" id="IPR023468">
    <property type="entry name" value="Riboflavin_kinase"/>
</dbReference>
<dbReference type="PANTHER" id="PTHR22749">
    <property type="entry name" value="RIBOFLAVIN KINASE/FMN ADENYLYLTRANSFERASE"/>
    <property type="match status" value="1"/>
</dbReference>
<dbReference type="PANTHER" id="PTHR22749:SF6">
    <property type="entry name" value="RIBOFLAVIN KINASE"/>
    <property type="match status" value="1"/>
</dbReference>
<keyword evidence="9 14" id="KW-0274">FAD</keyword>
<dbReference type="Proteomes" id="UP000054874">
    <property type="component" value="Unassembled WGS sequence"/>
</dbReference>
<dbReference type="GO" id="GO:0008531">
    <property type="term" value="F:riboflavin kinase activity"/>
    <property type="evidence" value="ECO:0007669"/>
    <property type="project" value="UniProtKB-UniRule"/>
</dbReference>
<dbReference type="SUPFAM" id="SSF82114">
    <property type="entry name" value="Riboflavin kinase-like"/>
    <property type="match status" value="1"/>
</dbReference>
<evidence type="ECO:0000256" key="12">
    <source>
        <dbReference type="ARBA" id="ARBA00047880"/>
    </source>
</evidence>
<dbReference type="InterPro" id="IPR002606">
    <property type="entry name" value="Riboflavin_kinase_bac"/>
</dbReference>
<dbReference type="GO" id="GO:0006747">
    <property type="term" value="P:FAD biosynthetic process"/>
    <property type="evidence" value="ECO:0007669"/>
    <property type="project" value="UniProtKB-UniRule"/>
</dbReference>
<sequence>MQYINHTEFKLKNTAVSLGKFDGLHRGHRKLFEAVQKEQKNGLTGVVFSFLLPPGTFLENKKVNLIYTEEEKKDLLEHMGMDVLVSYPFDKAALSMEPEDFIRDILIEKLDAKVIVVGSDFRFGHNRRGDVRLLEELSLKYGYQLQVFEKVTMEGAIVSSTRIRSELSRGNMELAARFLGDPYSITGEVVHGRKLGRTIGMPTINMALPKEKLLPPNGVYASITEIDGKEYQGVTNIGVKPTVGAEEQRLAETYIFDYRGDLYGRVLRVSLYAYERPEKKFASVEELKQQMERDKEFGKGYFLKAANVE</sequence>
<accession>A0A0V8QB91</accession>
<protein>
    <recommendedName>
        <fullName evidence="14">Riboflavin biosynthesis protein</fullName>
    </recommendedName>
    <domain>
        <recommendedName>
            <fullName evidence="14">Riboflavin kinase</fullName>
            <ecNumber evidence="14">2.7.1.26</ecNumber>
        </recommendedName>
        <alternativeName>
            <fullName evidence="14">Flavokinase</fullName>
        </alternativeName>
    </domain>
    <domain>
        <recommendedName>
            <fullName evidence="14">FMN adenylyltransferase</fullName>
            <ecNumber evidence="14">2.7.7.2</ecNumber>
        </recommendedName>
        <alternativeName>
            <fullName evidence="14">FAD pyrophosphorylase</fullName>
        </alternativeName>
        <alternativeName>
            <fullName evidence="14">FAD synthase</fullName>
        </alternativeName>
    </domain>
</protein>
<dbReference type="EMBL" id="LNAM01000208">
    <property type="protein sequence ID" value="KSV57651.1"/>
    <property type="molecule type" value="Genomic_DNA"/>
</dbReference>
<dbReference type="InterPro" id="IPR014729">
    <property type="entry name" value="Rossmann-like_a/b/a_fold"/>
</dbReference>
<evidence type="ECO:0000256" key="2">
    <source>
        <dbReference type="ARBA" id="ARBA00005201"/>
    </source>
</evidence>
<dbReference type="InterPro" id="IPR015865">
    <property type="entry name" value="Riboflavin_kinase_bac/euk"/>
</dbReference>
<evidence type="ECO:0000256" key="14">
    <source>
        <dbReference type="PIRNR" id="PIRNR004491"/>
    </source>
</evidence>
<dbReference type="GO" id="GO:0009398">
    <property type="term" value="P:FMN biosynthetic process"/>
    <property type="evidence" value="ECO:0007669"/>
    <property type="project" value="UniProtKB-UniRule"/>
</dbReference>
<feature type="domain" description="Riboflavin kinase" evidence="15">
    <location>
        <begin position="178"/>
        <end position="303"/>
    </location>
</feature>
<evidence type="ECO:0000256" key="13">
    <source>
        <dbReference type="ARBA" id="ARBA00049494"/>
    </source>
</evidence>
<dbReference type="STRING" id="290052.ASU35_04395"/>
<organism evidence="16 17">
    <name type="scientific">Acetivibrio ethanolgignens</name>
    <dbReference type="NCBI Taxonomy" id="290052"/>
    <lineage>
        <taxon>Bacteria</taxon>
        <taxon>Bacillati</taxon>
        <taxon>Bacillota</taxon>
        <taxon>Clostridia</taxon>
        <taxon>Eubacteriales</taxon>
        <taxon>Oscillospiraceae</taxon>
        <taxon>Acetivibrio</taxon>
    </lineage>
</organism>
<dbReference type="NCBIfam" id="TIGR00083">
    <property type="entry name" value="ribF"/>
    <property type="match status" value="1"/>
</dbReference>
<proteinExistence type="inferred from homology"/>
<dbReference type="GO" id="GO:0005524">
    <property type="term" value="F:ATP binding"/>
    <property type="evidence" value="ECO:0007669"/>
    <property type="project" value="UniProtKB-UniRule"/>
</dbReference>
<evidence type="ECO:0000256" key="5">
    <source>
        <dbReference type="ARBA" id="ARBA00022679"/>
    </source>
</evidence>
<keyword evidence="10 14" id="KW-0067">ATP-binding</keyword>
<dbReference type="GO" id="GO:0009231">
    <property type="term" value="P:riboflavin biosynthetic process"/>
    <property type="evidence" value="ECO:0007669"/>
    <property type="project" value="InterPro"/>
</dbReference>
<evidence type="ECO:0000313" key="16">
    <source>
        <dbReference type="EMBL" id="KSV57651.1"/>
    </source>
</evidence>
<dbReference type="InterPro" id="IPR023465">
    <property type="entry name" value="Riboflavin_kinase_dom_sf"/>
</dbReference>
<dbReference type="Gene3D" id="2.40.30.30">
    <property type="entry name" value="Riboflavin kinase-like"/>
    <property type="match status" value="1"/>
</dbReference>
<evidence type="ECO:0000256" key="10">
    <source>
        <dbReference type="ARBA" id="ARBA00022840"/>
    </source>
</evidence>
<dbReference type="Pfam" id="PF06574">
    <property type="entry name" value="FAD_syn"/>
    <property type="match status" value="1"/>
</dbReference>
<keyword evidence="11" id="KW-0511">Multifunctional enzyme</keyword>
<comment type="pathway">
    <text evidence="1 14">Cofactor biosynthesis; FAD biosynthesis; FAD from FMN: step 1/1.</text>
</comment>
<comment type="pathway">
    <text evidence="2 14">Cofactor biosynthesis; FMN biosynthesis; FMN from riboflavin (ATP route): step 1/1.</text>
</comment>
<evidence type="ECO:0000256" key="9">
    <source>
        <dbReference type="ARBA" id="ARBA00022827"/>
    </source>
</evidence>
<dbReference type="SMART" id="SM00904">
    <property type="entry name" value="Flavokinase"/>
    <property type="match status" value="1"/>
</dbReference>
<comment type="caution">
    <text evidence="16">The sequence shown here is derived from an EMBL/GenBank/DDBJ whole genome shotgun (WGS) entry which is preliminary data.</text>
</comment>